<evidence type="ECO:0000256" key="10">
    <source>
        <dbReference type="ARBA" id="ARBA00048954"/>
    </source>
</evidence>
<dbReference type="Proteomes" id="UP000326951">
    <property type="component" value="Chromosome"/>
</dbReference>
<dbReference type="Pfam" id="PF00772">
    <property type="entry name" value="DnaB"/>
    <property type="match status" value="1"/>
</dbReference>
<name>A0A5K7WX67_9BACL</name>
<evidence type="ECO:0000256" key="8">
    <source>
        <dbReference type="ARBA" id="ARBA00023235"/>
    </source>
</evidence>
<evidence type="ECO:0000313" key="13">
    <source>
        <dbReference type="Proteomes" id="UP000326951"/>
    </source>
</evidence>
<keyword evidence="2" id="KW-0235">DNA replication</keyword>
<keyword evidence="8" id="KW-0413">Isomerase</keyword>
<evidence type="ECO:0000256" key="3">
    <source>
        <dbReference type="ARBA" id="ARBA00022741"/>
    </source>
</evidence>
<evidence type="ECO:0000256" key="4">
    <source>
        <dbReference type="ARBA" id="ARBA00022801"/>
    </source>
</evidence>
<keyword evidence="6" id="KW-0067">ATP-binding</keyword>
<dbReference type="GO" id="GO:0003677">
    <property type="term" value="F:DNA binding"/>
    <property type="evidence" value="ECO:0007669"/>
    <property type="project" value="UniProtKB-KW"/>
</dbReference>
<dbReference type="RefSeq" id="WP_152080563.1">
    <property type="nucleotide sequence ID" value="NZ_AP021853.1"/>
</dbReference>
<gene>
    <name evidence="12" type="ORF">St703_18900</name>
</gene>
<comment type="similarity">
    <text evidence="1">Belongs to the helicase family. DnaB subfamily.</text>
</comment>
<dbReference type="Gene3D" id="3.40.50.300">
    <property type="entry name" value="P-loop containing nucleotide triphosphate hydrolases"/>
    <property type="match status" value="1"/>
</dbReference>
<dbReference type="GO" id="GO:0043139">
    <property type="term" value="F:5'-3' DNA helicase activity"/>
    <property type="evidence" value="ECO:0007669"/>
    <property type="project" value="UniProtKB-EC"/>
</dbReference>
<comment type="catalytic activity">
    <reaction evidence="10">
        <text>ATP + H2O = ADP + phosphate + H(+)</text>
        <dbReference type="Rhea" id="RHEA:13065"/>
        <dbReference type="ChEBI" id="CHEBI:15377"/>
        <dbReference type="ChEBI" id="CHEBI:15378"/>
        <dbReference type="ChEBI" id="CHEBI:30616"/>
        <dbReference type="ChEBI" id="CHEBI:43474"/>
        <dbReference type="ChEBI" id="CHEBI:456216"/>
        <dbReference type="EC" id="5.6.2.3"/>
    </reaction>
</comment>
<dbReference type="GO" id="GO:0016787">
    <property type="term" value="F:hydrolase activity"/>
    <property type="evidence" value="ECO:0007669"/>
    <property type="project" value="UniProtKB-KW"/>
</dbReference>
<accession>A0A5K7WX67</accession>
<evidence type="ECO:0000256" key="1">
    <source>
        <dbReference type="ARBA" id="ARBA00008428"/>
    </source>
</evidence>
<evidence type="ECO:0000256" key="6">
    <source>
        <dbReference type="ARBA" id="ARBA00022840"/>
    </source>
</evidence>
<dbReference type="PANTHER" id="PTHR30153">
    <property type="entry name" value="REPLICATIVE DNA HELICASE DNAB"/>
    <property type="match status" value="1"/>
</dbReference>
<dbReference type="Gene3D" id="1.10.860.10">
    <property type="entry name" value="DNAb Helicase, Chain A"/>
    <property type="match status" value="1"/>
</dbReference>
<organism evidence="12 13">
    <name type="scientific">Sporolactobacillus terrae</name>
    <dbReference type="NCBI Taxonomy" id="269673"/>
    <lineage>
        <taxon>Bacteria</taxon>
        <taxon>Bacillati</taxon>
        <taxon>Bacillota</taxon>
        <taxon>Bacilli</taxon>
        <taxon>Bacillales</taxon>
        <taxon>Sporolactobacillaceae</taxon>
        <taxon>Sporolactobacillus</taxon>
    </lineage>
</organism>
<dbReference type="CDD" id="cd00984">
    <property type="entry name" value="DnaB_C"/>
    <property type="match status" value="1"/>
</dbReference>
<keyword evidence="5 12" id="KW-0347">Helicase</keyword>
<dbReference type="InterPro" id="IPR007694">
    <property type="entry name" value="DNA_helicase_DnaB-like_C"/>
</dbReference>
<dbReference type="SUPFAM" id="SSF48024">
    <property type="entry name" value="N-terminal domain of DnaB helicase"/>
    <property type="match status" value="1"/>
</dbReference>
<dbReference type="SUPFAM" id="SSF52540">
    <property type="entry name" value="P-loop containing nucleoside triphosphate hydrolases"/>
    <property type="match status" value="1"/>
</dbReference>
<keyword evidence="3" id="KW-0547">Nucleotide-binding</keyword>
<evidence type="ECO:0000256" key="2">
    <source>
        <dbReference type="ARBA" id="ARBA00022705"/>
    </source>
</evidence>
<dbReference type="GO" id="GO:0005524">
    <property type="term" value="F:ATP binding"/>
    <property type="evidence" value="ECO:0007669"/>
    <property type="project" value="UniProtKB-KW"/>
</dbReference>
<dbReference type="InterPro" id="IPR036185">
    <property type="entry name" value="DNA_heli_DnaB-like_N_sf"/>
</dbReference>
<proteinExistence type="inferred from homology"/>
<dbReference type="EMBL" id="AP021853">
    <property type="protein sequence ID" value="BBN99185.1"/>
    <property type="molecule type" value="Genomic_DNA"/>
</dbReference>
<dbReference type="InterPro" id="IPR027417">
    <property type="entry name" value="P-loop_NTPase"/>
</dbReference>
<sequence length="434" mass="48735">MNSTLQNIDAEQAILGSILVESSLADECILSAKEFSREEHRRIFGAIERLRDQEKAIDVVTVVSTLGETIEQCGGTDYLAQLADSIPTTANFDTYQEIVHRCYLLRRAHKKMAAFTEDPDEDKLQEIAKEIDQVIDESASGADSEPTDREVLIDILDSLGREQGMLSGITTGCYELNKMTSGLQDGELIIVAARPSVGKSAFAINVGLAAAERDVVVDLFSMEMPKRMVLQRILSAMGNVSGGKWKNPKRFMSDQDIRAISSAVGHYEELHLCLHEESRPTVMNIRSEVRKSLKKYPDHKHLVILDYLSFIDAPGKFERNDLKVGAITKELKQMAKKFNLPVLLVCQLSRGVEQRQDKRPMMSDLQDSGRIEQDADMILFLYRDDYYNRGSEKQNIVEIIVAKQRNGPVGTVDMAFIKEYGKFVNLDRKHAATV</sequence>
<dbReference type="GO" id="GO:0005829">
    <property type="term" value="C:cytosol"/>
    <property type="evidence" value="ECO:0007669"/>
    <property type="project" value="TreeGrafter"/>
</dbReference>
<dbReference type="AlphaFoldDB" id="A0A5K7WX67"/>
<keyword evidence="4" id="KW-0378">Hydrolase</keyword>
<dbReference type="PANTHER" id="PTHR30153:SF2">
    <property type="entry name" value="REPLICATIVE DNA HELICASE"/>
    <property type="match status" value="1"/>
</dbReference>
<dbReference type="InterPro" id="IPR016136">
    <property type="entry name" value="DNA_helicase_N/primase_C"/>
</dbReference>
<protein>
    <recommendedName>
        <fullName evidence="9">DNA 5'-3' helicase</fullName>
        <ecNumber evidence="9">5.6.2.3</ecNumber>
    </recommendedName>
</protein>
<keyword evidence="7" id="KW-0238">DNA-binding</keyword>
<dbReference type="EC" id="5.6.2.3" evidence="9"/>
<dbReference type="GO" id="GO:0006260">
    <property type="term" value="P:DNA replication"/>
    <property type="evidence" value="ECO:0007669"/>
    <property type="project" value="UniProtKB-KW"/>
</dbReference>
<dbReference type="PROSITE" id="PS51199">
    <property type="entry name" value="SF4_HELICASE"/>
    <property type="match status" value="1"/>
</dbReference>
<reference evidence="12 13" key="1">
    <citation type="submission" date="2019-09" db="EMBL/GenBank/DDBJ databases">
        <title>Complete genome sequence of Sporolactobacillus terrae 70-3.</title>
        <authorList>
            <person name="Tanaka N."/>
            <person name="Shiwa Y."/>
            <person name="Fujita N."/>
            <person name="Tanasupawat S."/>
        </authorList>
    </citation>
    <scope>NUCLEOTIDE SEQUENCE [LARGE SCALE GENOMIC DNA]</scope>
    <source>
        <strain evidence="12 13">70-3</strain>
    </source>
</reference>
<evidence type="ECO:0000256" key="5">
    <source>
        <dbReference type="ARBA" id="ARBA00022806"/>
    </source>
</evidence>
<evidence type="ECO:0000256" key="7">
    <source>
        <dbReference type="ARBA" id="ARBA00023125"/>
    </source>
</evidence>
<evidence type="ECO:0000256" key="9">
    <source>
        <dbReference type="ARBA" id="ARBA00044969"/>
    </source>
</evidence>
<dbReference type="InterPro" id="IPR007693">
    <property type="entry name" value="DNA_helicase_DnaB-like_N"/>
</dbReference>
<evidence type="ECO:0000313" key="12">
    <source>
        <dbReference type="EMBL" id="BBN99185.1"/>
    </source>
</evidence>
<dbReference type="Pfam" id="PF03796">
    <property type="entry name" value="DnaB_C"/>
    <property type="match status" value="1"/>
</dbReference>
<feature type="domain" description="SF4 helicase" evidence="11">
    <location>
        <begin position="162"/>
        <end position="430"/>
    </location>
</feature>
<evidence type="ECO:0000259" key="11">
    <source>
        <dbReference type="PROSITE" id="PS51199"/>
    </source>
</evidence>